<dbReference type="Proteomes" id="UP000749311">
    <property type="component" value="Unassembled WGS sequence"/>
</dbReference>
<organism evidence="7 8">
    <name type="scientific">Brooklawnia cerclae</name>
    <dbReference type="NCBI Taxonomy" id="349934"/>
    <lineage>
        <taxon>Bacteria</taxon>
        <taxon>Bacillati</taxon>
        <taxon>Actinomycetota</taxon>
        <taxon>Actinomycetes</taxon>
        <taxon>Propionibacteriales</taxon>
        <taxon>Propionibacteriaceae</taxon>
        <taxon>Brooklawnia</taxon>
    </lineage>
</organism>
<dbReference type="NCBIfam" id="TIGR01308">
    <property type="entry name" value="rpmD_bact"/>
    <property type="match status" value="1"/>
</dbReference>
<evidence type="ECO:0000259" key="6">
    <source>
        <dbReference type="Pfam" id="PF00327"/>
    </source>
</evidence>
<dbReference type="InterPro" id="IPR036919">
    <property type="entry name" value="Ribo_uL30_ferredoxin-like_sf"/>
</dbReference>
<evidence type="ECO:0000256" key="5">
    <source>
        <dbReference type="HAMAP-Rule" id="MF_01371"/>
    </source>
</evidence>
<keyword evidence="3 5" id="KW-0689">Ribosomal protein</keyword>
<evidence type="ECO:0000256" key="1">
    <source>
        <dbReference type="ARBA" id="ARBA00007594"/>
    </source>
</evidence>
<evidence type="ECO:0000313" key="8">
    <source>
        <dbReference type="Proteomes" id="UP000749311"/>
    </source>
</evidence>
<evidence type="ECO:0000313" key="7">
    <source>
        <dbReference type="EMBL" id="NIH55851.1"/>
    </source>
</evidence>
<keyword evidence="8" id="KW-1185">Reference proteome</keyword>
<dbReference type="InterPro" id="IPR005996">
    <property type="entry name" value="Ribosomal_uL30_bac-type"/>
</dbReference>
<keyword evidence="4 5" id="KW-0687">Ribonucleoprotein</keyword>
<proteinExistence type="inferred from homology"/>
<dbReference type="PIRSF" id="PIRSF002211">
    <property type="entry name" value="Ribosomal_L30_bac-type"/>
    <property type="match status" value="1"/>
</dbReference>
<dbReference type="PANTHER" id="PTHR15892:SF2">
    <property type="entry name" value="LARGE RIBOSOMAL SUBUNIT PROTEIN UL30M"/>
    <property type="match status" value="1"/>
</dbReference>
<sequence length="60" mass="6743">MAELKITQHKSGVGQKPAARKTLRALGLHRIGEQVVHPDRPEIRGMVRAVRHLVDVEEVK</sequence>
<reference evidence="7 8" key="1">
    <citation type="submission" date="2020-02" db="EMBL/GenBank/DDBJ databases">
        <title>Sequencing the genomes of 1000 actinobacteria strains.</title>
        <authorList>
            <person name="Klenk H.-P."/>
        </authorList>
    </citation>
    <scope>NUCLEOTIDE SEQUENCE [LARGE SCALE GENOMIC DNA]</scope>
    <source>
        <strain evidence="7 8">DSM 19609</strain>
    </source>
</reference>
<dbReference type="GO" id="GO:0005840">
    <property type="term" value="C:ribosome"/>
    <property type="evidence" value="ECO:0007669"/>
    <property type="project" value="UniProtKB-KW"/>
</dbReference>
<dbReference type="PANTHER" id="PTHR15892">
    <property type="entry name" value="MITOCHONDRIAL RIBOSOMAL PROTEIN L30"/>
    <property type="match status" value="1"/>
</dbReference>
<protein>
    <recommendedName>
        <fullName evidence="5">Large ribosomal subunit protein uL30</fullName>
    </recommendedName>
</protein>
<dbReference type="HAMAP" id="MF_01371_B">
    <property type="entry name" value="Ribosomal_uL30_B"/>
    <property type="match status" value="1"/>
</dbReference>
<name>A0ABX0SGJ3_9ACTN</name>
<dbReference type="InterPro" id="IPR016082">
    <property type="entry name" value="Ribosomal_uL30_ferredoxin-like"/>
</dbReference>
<comment type="subunit">
    <text evidence="2 5">Part of the 50S ribosomal subunit.</text>
</comment>
<dbReference type="Pfam" id="PF00327">
    <property type="entry name" value="Ribosomal_L30"/>
    <property type="match status" value="1"/>
</dbReference>
<dbReference type="CDD" id="cd01658">
    <property type="entry name" value="Ribosomal_L30"/>
    <property type="match status" value="1"/>
</dbReference>
<comment type="similarity">
    <text evidence="1 5">Belongs to the universal ribosomal protein uL30 family.</text>
</comment>
<dbReference type="RefSeq" id="WP_167164523.1">
    <property type="nucleotide sequence ID" value="NZ_BAAAOO010000002.1"/>
</dbReference>
<gene>
    <name evidence="5" type="primary">rpmD</name>
    <name evidence="7" type="ORF">FB473_000496</name>
</gene>
<evidence type="ECO:0000256" key="4">
    <source>
        <dbReference type="ARBA" id="ARBA00023274"/>
    </source>
</evidence>
<comment type="caution">
    <text evidence="7">The sequence shown here is derived from an EMBL/GenBank/DDBJ whole genome shotgun (WGS) entry which is preliminary data.</text>
</comment>
<accession>A0ABX0SGJ3</accession>
<dbReference type="Gene3D" id="3.30.1390.20">
    <property type="entry name" value="Ribosomal protein L30, ferredoxin-like fold domain"/>
    <property type="match status" value="1"/>
</dbReference>
<dbReference type="SUPFAM" id="SSF55129">
    <property type="entry name" value="Ribosomal protein L30p/L7e"/>
    <property type="match status" value="1"/>
</dbReference>
<dbReference type="EMBL" id="JAAMOZ010000001">
    <property type="protein sequence ID" value="NIH55851.1"/>
    <property type="molecule type" value="Genomic_DNA"/>
</dbReference>
<feature type="domain" description="Large ribosomal subunit protein uL30-like ferredoxin-like fold" evidence="6">
    <location>
        <begin position="4"/>
        <end position="54"/>
    </location>
</feature>
<evidence type="ECO:0000256" key="3">
    <source>
        <dbReference type="ARBA" id="ARBA00022980"/>
    </source>
</evidence>
<evidence type="ECO:0000256" key="2">
    <source>
        <dbReference type="ARBA" id="ARBA00011838"/>
    </source>
</evidence>